<evidence type="ECO:0000313" key="2">
    <source>
        <dbReference type="EMBL" id="OAA59697.1"/>
    </source>
</evidence>
<sequence>MATFVIVPGGCTPSTLFQDFCALAHAQEVAVVAVQLPAVGRRLGQPAPRLGDDVRAIRQVAEPLLDQGHEVIVVTSSLGGVAGTQCLEYLSSAARASRGLQGGVNKIVYVTSMILEVNTSPMDYFGEHPPPFMNITDDIEYIEWTDEIDDGTTTFSDLPAEEAKQHRAKMEKFHSRYSFEDRLTYPGYEDVEVHYVLCEDDHVLTKEAQLGSIETLRRHAGREVRVHPIPAGHLPFVSRPVETLQILRAIAAT</sequence>
<dbReference type="InterPro" id="IPR052897">
    <property type="entry name" value="Sec-Metab_Biosynth_Hydrolase"/>
</dbReference>
<reference evidence="2 3" key="1">
    <citation type="journal article" date="2016" name="Genome Biol. Evol.">
        <title>Divergent and convergent evolution of fungal pathogenicity.</title>
        <authorList>
            <person name="Shang Y."/>
            <person name="Xiao G."/>
            <person name="Zheng P."/>
            <person name="Cen K."/>
            <person name="Zhan S."/>
            <person name="Wang C."/>
        </authorList>
    </citation>
    <scope>NUCLEOTIDE SEQUENCE [LARGE SCALE GENOMIC DNA]</scope>
    <source>
        <strain evidence="2 3">RCEF 264</strain>
    </source>
</reference>
<proteinExistence type="predicted"/>
<accession>A0A167SK79</accession>
<comment type="caution">
    <text evidence="2">The sequence shown here is derived from an EMBL/GenBank/DDBJ whole genome shotgun (WGS) entry which is preliminary data.</text>
</comment>
<dbReference type="PANTHER" id="PTHR37017:SF13">
    <property type="entry name" value="AB HYDROLASE-1 DOMAIN-CONTAINING PROTEIN"/>
    <property type="match status" value="1"/>
</dbReference>
<dbReference type="AlphaFoldDB" id="A0A167SK79"/>
<dbReference type="Gene3D" id="3.40.50.1820">
    <property type="entry name" value="alpha/beta hydrolase"/>
    <property type="match status" value="1"/>
</dbReference>
<dbReference type="Pfam" id="PF12697">
    <property type="entry name" value="Abhydrolase_6"/>
    <property type="match status" value="1"/>
</dbReference>
<feature type="domain" description="AB hydrolase-1" evidence="1">
    <location>
        <begin position="4"/>
        <end position="243"/>
    </location>
</feature>
<protein>
    <recommendedName>
        <fullName evidence="1">AB hydrolase-1 domain-containing protein</fullName>
    </recommendedName>
</protein>
<dbReference type="EMBL" id="AZHD01000010">
    <property type="protein sequence ID" value="OAA59697.1"/>
    <property type="molecule type" value="Genomic_DNA"/>
</dbReference>
<dbReference type="PANTHER" id="PTHR37017">
    <property type="entry name" value="AB HYDROLASE-1 DOMAIN-CONTAINING PROTEIN-RELATED"/>
    <property type="match status" value="1"/>
</dbReference>
<dbReference type="InterPro" id="IPR000073">
    <property type="entry name" value="AB_hydrolase_1"/>
</dbReference>
<gene>
    <name evidence="2" type="ORF">SPI_05895</name>
</gene>
<keyword evidence="3" id="KW-1185">Reference proteome</keyword>
<dbReference type="OrthoDB" id="1263307at2759"/>
<dbReference type="InterPro" id="IPR029058">
    <property type="entry name" value="AB_hydrolase_fold"/>
</dbReference>
<evidence type="ECO:0000313" key="3">
    <source>
        <dbReference type="Proteomes" id="UP000076874"/>
    </source>
</evidence>
<evidence type="ECO:0000259" key="1">
    <source>
        <dbReference type="Pfam" id="PF12697"/>
    </source>
</evidence>
<dbReference type="SUPFAM" id="SSF53474">
    <property type="entry name" value="alpha/beta-Hydrolases"/>
    <property type="match status" value="1"/>
</dbReference>
<organism evidence="2 3">
    <name type="scientific">Niveomyces insectorum RCEF 264</name>
    <dbReference type="NCBI Taxonomy" id="1081102"/>
    <lineage>
        <taxon>Eukaryota</taxon>
        <taxon>Fungi</taxon>
        <taxon>Dikarya</taxon>
        <taxon>Ascomycota</taxon>
        <taxon>Pezizomycotina</taxon>
        <taxon>Sordariomycetes</taxon>
        <taxon>Hypocreomycetidae</taxon>
        <taxon>Hypocreales</taxon>
        <taxon>Cordycipitaceae</taxon>
        <taxon>Niveomyces</taxon>
    </lineage>
</organism>
<dbReference type="Proteomes" id="UP000076874">
    <property type="component" value="Unassembled WGS sequence"/>
</dbReference>
<name>A0A167SK79_9HYPO</name>
<dbReference type="STRING" id="1081102.A0A167SK79"/>